<accession>A0ABM7P898</accession>
<evidence type="ECO:0000313" key="3">
    <source>
        <dbReference type="Proteomes" id="UP001053296"/>
    </source>
</evidence>
<dbReference type="SUPFAM" id="SSF52540">
    <property type="entry name" value="P-loop containing nucleoside triphosphate hydrolases"/>
    <property type="match status" value="1"/>
</dbReference>
<evidence type="ECO:0000259" key="1">
    <source>
        <dbReference type="Pfam" id="PF13401"/>
    </source>
</evidence>
<dbReference type="InterPro" id="IPR052026">
    <property type="entry name" value="ExeA_AAA_ATPase_DNA-bind"/>
</dbReference>
<feature type="domain" description="ORC1/DEAH AAA+ ATPase" evidence="1">
    <location>
        <begin position="44"/>
        <end position="169"/>
    </location>
</feature>
<name>A0ABM7P898_9BACT</name>
<dbReference type="Proteomes" id="UP001053296">
    <property type="component" value="Chromosome"/>
</dbReference>
<gene>
    <name evidence="2" type="ORF">PSDVSF_23690</name>
</gene>
<dbReference type="PANTHER" id="PTHR35894:SF1">
    <property type="entry name" value="PHOSPHORIBULOKINASE _ URIDINE KINASE FAMILY"/>
    <property type="match status" value="1"/>
</dbReference>
<dbReference type="Pfam" id="PF13401">
    <property type="entry name" value="AAA_22"/>
    <property type="match status" value="1"/>
</dbReference>
<proteinExistence type="predicted"/>
<keyword evidence="3" id="KW-1185">Reference proteome</keyword>
<dbReference type="PANTHER" id="PTHR35894">
    <property type="entry name" value="GENERAL SECRETION PATHWAY PROTEIN A-RELATED"/>
    <property type="match status" value="1"/>
</dbReference>
<dbReference type="EMBL" id="AP024485">
    <property type="protein sequence ID" value="BCS89127.1"/>
    <property type="molecule type" value="Genomic_DNA"/>
</dbReference>
<reference evidence="2" key="1">
    <citation type="journal article" date="2022" name="Arch. Microbiol.">
        <title>Pseudodesulfovibrio sediminis sp. nov., a mesophilic and neutrophilic sulfate-reducing bacterium isolated from sediment of a brackish lake.</title>
        <authorList>
            <person name="Takahashi A."/>
            <person name="Kojima H."/>
            <person name="Watanabe M."/>
            <person name="Fukui M."/>
        </authorList>
    </citation>
    <scope>NUCLEOTIDE SEQUENCE</scope>
    <source>
        <strain evidence="2">SF6</strain>
    </source>
</reference>
<dbReference type="InterPro" id="IPR049945">
    <property type="entry name" value="AAA_22"/>
</dbReference>
<protein>
    <submittedName>
        <fullName evidence="2">ATPase</fullName>
    </submittedName>
</protein>
<dbReference type="Gene3D" id="3.40.50.300">
    <property type="entry name" value="P-loop containing nucleotide triphosphate hydrolases"/>
    <property type="match status" value="1"/>
</dbReference>
<evidence type="ECO:0000313" key="2">
    <source>
        <dbReference type="EMBL" id="BCS89127.1"/>
    </source>
</evidence>
<organism evidence="2 3">
    <name type="scientific">Pseudodesulfovibrio sediminis</name>
    <dbReference type="NCBI Taxonomy" id="2810563"/>
    <lineage>
        <taxon>Bacteria</taxon>
        <taxon>Pseudomonadati</taxon>
        <taxon>Thermodesulfobacteriota</taxon>
        <taxon>Desulfovibrionia</taxon>
        <taxon>Desulfovibrionales</taxon>
        <taxon>Desulfovibrionaceae</taxon>
    </lineage>
</organism>
<dbReference type="InterPro" id="IPR027417">
    <property type="entry name" value="P-loop_NTPase"/>
</dbReference>
<sequence length="414" mass="46205">MFCDFYKLKENPFNIIPNPGILYESEKHALALIYLRYGFSENMGLVLFTGDIGTGKTTLLKYLLTELTDETEVAVVFNTNVGAEELLRLIMIEFEVEGVGTDKSRNLDMLNQYLIGVYQQGRRCLLVIDEGQNLSADALEEVRLLSNLQTDTQPLLQIVLAGQPELRETIQSPGFEQLAQRVAIKYHLTPLSREELGEYIQYRLKMAGSSDGKLFSDAALDLLYEAAGGVPRSTNILCNAALVYGYADSLEQISKSVMQQVIDDNLIMQPGLEPGEFAVEAGHSPVAEGESLGKVDESVLNRVRALEGQVANLTAMVSWQAGQIDGSLAKGHENIIKSLTDLLDKERVRSEEYYGRFLALSYEQKRLKSRIESRSSPCMGKNDLEENALEEKGEVIRKKNLLKAFSNLFFAFCM</sequence>